<evidence type="ECO:0000313" key="1">
    <source>
        <dbReference type="EMBL" id="KYN43329.1"/>
    </source>
</evidence>
<gene>
    <name evidence="1" type="ORF">ALC56_02277</name>
</gene>
<keyword evidence="2" id="KW-1185">Reference proteome</keyword>
<organism evidence="1 2">
    <name type="scientific">Trachymyrmex septentrionalis</name>
    <dbReference type="NCBI Taxonomy" id="34720"/>
    <lineage>
        <taxon>Eukaryota</taxon>
        <taxon>Metazoa</taxon>
        <taxon>Ecdysozoa</taxon>
        <taxon>Arthropoda</taxon>
        <taxon>Hexapoda</taxon>
        <taxon>Insecta</taxon>
        <taxon>Pterygota</taxon>
        <taxon>Neoptera</taxon>
        <taxon>Endopterygota</taxon>
        <taxon>Hymenoptera</taxon>
        <taxon>Apocrita</taxon>
        <taxon>Aculeata</taxon>
        <taxon>Formicoidea</taxon>
        <taxon>Formicidae</taxon>
        <taxon>Myrmicinae</taxon>
        <taxon>Trachymyrmex</taxon>
    </lineage>
</organism>
<name>A0A195FTW3_9HYME</name>
<reference evidence="1 2" key="1">
    <citation type="submission" date="2016-03" db="EMBL/GenBank/DDBJ databases">
        <title>Trachymyrmex septentrionalis WGS genome.</title>
        <authorList>
            <person name="Nygaard S."/>
            <person name="Hu H."/>
            <person name="Boomsma J."/>
            <person name="Zhang G."/>
        </authorList>
    </citation>
    <scope>NUCLEOTIDE SEQUENCE [LARGE SCALE GENOMIC DNA]</scope>
    <source>
        <strain evidence="1">Tsep2-gDNA-1</strain>
        <tissue evidence="1">Whole body</tissue>
    </source>
</reference>
<evidence type="ECO:0000313" key="2">
    <source>
        <dbReference type="Proteomes" id="UP000078541"/>
    </source>
</evidence>
<accession>A0A195FTW3</accession>
<protein>
    <submittedName>
        <fullName evidence="1">Uncharacterized protein</fullName>
    </submittedName>
</protein>
<dbReference type="Proteomes" id="UP000078541">
    <property type="component" value="Unassembled WGS sequence"/>
</dbReference>
<proteinExistence type="predicted"/>
<sequence>MSATQGTVAAGIRELTEIIGVFDSRHRVLLRGVLSRTPSVLQIDARRLTSNRVLRQSTGLHDNYFDTLSEADVYCSNYSFYTHNFGFGTFGGSYAFETFLEYTQNGRDGETLKLHTVIFRDEILRNINNRPWRAAHPDYRKCFDGRHPPVLCGTVERPDRSSDISRVRQHAVLLLNARVRVRFENEVTVIVNDMKGPPRLTRHENIVRKKEINKQQ</sequence>
<dbReference type="AlphaFoldDB" id="A0A195FTW3"/>
<dbReference type="EMBL" id="KQ981281">
    <property type="protein sequence ID" value="KYN43329.1"/>
    <property type="molecule type" value="Genomic_DNA"/>
</dbReference>